<name>A0A0L8KNU6_STRVR</name>
<sequence>MPQRSRWVKESHTTWVVEPITAERKNQPVRAAACRSRQGRPRTSPYTGPRHRAGSSATSGSRTVSQRPTSTAVMSTSAVTIPTGEWVTSPRSIAPGTAVAAK</sequence>
<organism evidence="2 3">
    <name type="scientific">Streptomyces viridochromogenes</name>
    <dbReference type="NCBI Taxonomy" id="1938"/>
    <lineage>
        <taxon>Bacteria</taxon>
        <taxon>Bacillati</taxon>
        <taxon>Actinomycetota</taxon>
        <taxon>Actinomycetes</taxon>
        <taxon>Kitasatosporales</taxon>
        <taxon>Streptomycetaceae</taxon>
        <taxon>Streptomyces</taxon>
    </lineage>
</organism>
<reference evidence="2 3" key="1">
    <citation type="submission" date="2015-06" db="EMBL/GenBank/DDBJ databases">
        <authorList>
            <person name="Hoefler B.C."/>
            <person name="Straight P.D."/>
        </authorList>
    </citation>
    <scope>NUCLEOTIDE SEQUENCE [LARGE SCALE GENOMIC DNA]</scope>
    <source>
        <strain evidence="2 3">NRRL 3427</strain>
    </source>
</reference>
<evidence type="ECO:0000313" key="3">
    <source>
        <dbReference type="Proteomes" id="UP000037023"/>
    </source>
</evidence>
<dbReference type="AlphaFoldDB" id="A0A0L8KNU6"/>
<comment type="caution">
    <text evidence="2">The sequence shown here is derived from an EMBL/GenBank/DDBJ whole genome shotgun (WGS) entry which is preliminary data.</text>
</comment>
<evidence type="ECO:0000313" key="2">
    <source>
        <dbReference type="EMBL" id="KOG27626.1"/>
    </source>
</evidence>
<dbReference type="EMBL" id="LGUP01000126">
    <property type="protein sequence ID" value="KOG27626.1"/>
    <property type="molecule type" value="Genomic_DNA"/>
</dbReference>
<protein>
    <submittedName>
        <fullName evidence="2">Uncharacterized protein</fullName>
    </submittedName>
</protein>
<gene>
    <name evidence="2" type="ORF">ADK34_15530</name>
</gene>
<accession>A0A0L8KNU6</accession>
<dbReference type="Proteomes" id="UP000037023">
    <property type="component" value="Unassembled WGS sequence"/>
</dbReference>
<evidence type="ECO:0000256" key="1">
    <source>
        <dbReference type="SAM" id="MobiDB-lite"/>
    </source>
</evidence>
<proteinExistence type="predicted"/>
<feature type="region of interest" description="Disordered" evidence="1">
    <location>
        <begin position="19"/>
        <end position="77"/>
    </location>
</feature>
<feature type="compositionally biased region" description="Polar residues" evidence="1">
    <location>
        <begin position="55"/>
        <end position="68"/>
    </location>
</feature>